<dbReference type="GO" id="GO:0016491">
    <property type="term" value="F:oxidoreductase activity"/>
    <property type="evidence" value="ECO:0007669"/>
    <property type="project" value="InterPro"/>
</dbReference>
<evidence type="ECO:0000259" key="4">
    <source>
        <dbReference type="Pfam" id="PF07992"/>
    </source>
</evidence>
<dbReference type="AlphaFoldDB" id="A0A1G2K4I5"/>
<organism evidence="5 6">
    <name type="scientific">Candidatus Sungbacteria bacterium GWC2_49_10</name>
    <dbReference type="NCBI Taxonomy" id="1802263"/>
    <lineage>
        <taxon>Bacteria</taxon>
        <taxon>Candidatus Sungiibacteriota</taxon>
    </lineage>
</organism>
<dbReference type="PRINTS" id="PR00411">
    <property type="entry name" value="PNDRDTASEI"/>
</dbReference>
<dbReference type="PANTHER" id="PTHR43429:SF3">
    <property type="entry name" value="NITRITE REDUCTASE [NAD(P)H]"/>
    <property type="match status" value="1"/>
</dbReference>
<dbReference type="InterPro" id="IPR023753">
    <property type="entry name" value="FAD/NAD-binding_dom"/>
</dbReference>
<comment type="caution">
    <text evidence="5">The sequence shown here is derived from an EMBL/GenBank/DDBJ whole genome shotgun (WGS) entry which is preliminary data.</text>
</comment>
<accession>A0A1G2K4I5</accession>
<keyword evidence="3" id="KW-0274">FAD</keyword>
<dbReference type="PRINTS" id="PR00368">
    <property type="entry name" value="FADPNR"/>
</dbReference>
<reference evidence="5 6" key="1">
    <citation type="journal article" date="2016" name="Nat. Commun.">
        <title>Thousands of microbial genomes shed light on interconnected biogeochemical processes in an aquifer system.</title>
        <authorList>
            <person name="Anantharaman K."/>
            <person name="Brown C.T."/>
            <person name="Hug L.A."/>
            <person name="Sharon I."/>
            <person name="Castelle C.J."/>
            <person name="Probst A.J."/>
            <person name="Thomas B.C."/>
            <person name="Singh A."/>
            <person name="Wilkins M.J."/>
            <person name="Karaoz U."/>
            <person name="Brodie E.L."/>
            <person name="Williams K.H."/>
            <person name="Hubbard S.S."/>
            <person name="Banfield J.F."/>
        </authorList>
    </citation>
    <scope>NUCLEOTIDE SEQUENCE [LARGE SCALE GENOMIC DNA]</scope>
</reference>
<evidence type="ECO:0000256" key="1">
    <source>
        <dbReference type="ARBA" id="ARBA00001974"/>
    </source>
</evidence>
<protein>
    <recommendedName>
        <fullName evidence="4">FAD/NAD(P)-binding domain-containing protein</fullName>
    </recommendedName>
</protein>
<evidence type="ECO:0000313" key="5">
    <source>
        <dbReference type="EMBL" id="OGZ93521.1"/>
    </source>
</evidence>
<dbReference type="Gene3D" id="3.50.50.60">
    <property type="entry name" value="FAD/NAD(P)-binding domain"/>
    <property type="match status" value="2"/>
</dbReference>
<evidence type="ECO:0000256" key="3">
    <source>
        <dbReference type="ARBA" id="ARBA00022827"/>
    </source>
</evidence>
<sequence>MRNQYDYCIIGGGVAGVTAAETIRSRDSDGTIGVFSTEPYRLYSRVLLPHYVKGEVERGKLFLRKEDDYERNRIDFHPGTEISFVNTEKREIGLHDHTMIAYKKLLIASGGEVAPSSLDELAEYRYRLQTLDDADRLHEAFRAKRFERPLVVGGSFIALEFLSICAAYKISARVLFRGEHFFSRIMGPEGGELMKRVCIDHGFEFVSDSEIGEVLEGEHALRITTSHLLEIEHDALFLATGIRRSVSSLAGSGVEIGEGVKTNEFLETAAPGVFAAGDVAEYFDPIFAKHRMVGNWTNAFLQGKLAGFNMTGEKLAIRVVSAYAAAHFGLAITAIGECSGVEGSVERADFKKNSYERYFFSGDLLIGAVLVNRSDIRAHVATLIETKTPVGDLREKFRHHAFDIREISVVKS</sequence>
<dbReference type="Pfam" id="PF07992">
    <property type="entry name" value="Pyr_redox_2"/>
    <property type="match status" value="1"/>
</dbReference>
<evidence type="ECO:0000256" key="2">
    <source>
        <dbReference type="ARBA" id="ARBA00022630"/>
    </source>
</evidence>
<keyword evidence="2" id="KW-0285">Flavoprotein</keyword>
<dbReference type="InterPro" id="IPR050260">
    <property type="entry name" value="FAD-bd_OxRdtase"/>
</dbReference>
<dbReference type="SUPFAM" id="SSF51905">
    <property type="entry name" value="FAD/NAD(P)-binding domain"/>
    <property type="match status" value="2"/>
</dbReference>
<proteinExistence type="predicted"/>
<comment type="cofactor">
    <cofactor evidence="1">
        <name>FAD</name>
        <dbReference type="ChEBI" id="CHEBI:57692"/>
    </cofactor>
</comment>
<gene>
    <name evidence="5" type="ORF">A2131_02350</name>
</gene>
<dbReference type="Proteomes" id="UP000177392">
    <property type="component" value="Unassembled WGS sequence"/>
</dbReference>
<feature type="domain" description="FAD/NAD(P)-binding" evidence="4">
    <location>
        <begin position="5"/>
        <end position="303"/>
    </location>
</feature>
<dbReference type="InterPro" id="IPR036188">
    <property type="entry name" value="FAD/NAD-bd_sf"/>
</dbReference>
<dbReference type="EMBL" id="MHQB01000035">
    <property type="protein sequence ID" value="OGZ93521.1"/>
    <property type="molecule type" value="Genomic_DNA"/>
</dbReference>
<evidence type="ECO:0000313" key="6">
    <source>
        <dbReference type="Proteomes" id="UP000177392"/>
    </source>
</evidence>
<name>A0A1G2K4I5_9BACT</name>
<dbReference type="PANTHER" id="PTHR43429">
    <property type="entry name" value="PYRIDINE NUCLEOTIDE-DISULFIDE OXIDOREDUCTASE DOMAIN-CONTAINING"/>
    <property type="match status" value="1"/>
</dbReference>